<proteinExistence type="predicted"/>
<gene>
    <name evidence="1" type="ORF">O9U_05030</name>
</gene>
<dbReference type="EMBL" id="CBLU010000015">
    <property type="protein sequence ID" value="CDG05112.1"/>
    <property type="molecule type" value="Genomic_DNA"/>
</dbReference>
<organism evidence="1 2">
    <name type="scientific">Lactococcus lactis subsp. lactis A12</name>
    <dbReference type="NCBI Taxonomy" id="1137134"/>
    <lineage>
        <taxon>Bacteria</taxon>
        <taxon>Bacillati</taxon>
        <taxon>Bacillota</taxon>
        <taxon>Bacilli</taxon>
        <taxon>Lactobacillales</taxon>
        <taxon>Streptococcaceae</taxon>
        <taxon>Lactococcus</taxon>
    </lineage>
</organism>
<sequence>MVQELLTNNQRM</sequence>
<reference evidence="1 2" key="1">
    <citation type="journal article" date="2013" name="Appl. Environ. Microbiol.">
        <title>The Carbohydrate Metabolism Signature of Lactococcus lactis Strain A12 Reveals Its Sourdough Ecosystem Origin.</title>
        <authorList>
            <person name="Passerini D."/>
            <person name="Coddeville M."/>
            <person name="Le Bourgeois P."/>
            <person name="Loubiere P."/>
            <person name="Ritzenthaler P."/>
            <person name="Fontagne-Faucher C."/>
            <person name="Daveran-Mingot M.L."/>
            <person name="Cocaign-Bousquet M."/>
        </authorList>
    </citation>
    <scope>NUCLEOTIDE SEQUENCE [LARGE SCALE GENOMIC DNA]</scope>
    <source>
        <strain evidence="1 2">A12</strain>
    </source>
</reference>
<evidence type="ECO:0000313" key="2">
    <source>
        <dbReference type="Proteomes" id="UP000015361"/>
    </source>
</evidence>
<comment type="caution">
    <text evidence="1">The sequence shown here is derived from an EMBL/GenBank/DDBJ whole genome shotgun (WGS) entry which is preliminary data.</text>
</comment>
<name>S6FU86_LACLL</name>
<dbReference type="Proteomes" id="UP000015361">
    <property type="component" value="Unassembled WGS sequence"/>
</dbReference>
<accession>S6FU86</accession>
<protein>
    <submittedName>
        <fullName evidence="1">Uncharacterized protein</fullName>
    </submittedName>
</protein>
<evidence type="ECO:0000313" key="1">
    <source>
        <dbReference type="EMBL" id="CDG05112.1"/>
    </source>
</evidence>